<dbReference type="InterPro" id="IPR016208">
    <property type="entry name" value="Ald_Oxase/xanthine_DH-like"/>
</dbReference>
<dbReference type="Gene3D" id="3.30.365.10">
    <property type="entry name" value="Aldehyde oxidase/xanthine dehydrogenase, molybdopterin binding domain"/>
    <property type="match status" value="4"/>
</dbReference>
<dbReference type="InterPro" id="IPR036010">
    <property type="entry name" value="2Fe-2S_ferredoxin-like_sf"/>
</dbReference>
<dbReference type="PANTHER" id="PTHR11908:SF157">
    <property type="entry name" value="XANTHINE DEHYDROGENASE SUBUNIT D-RELATED"/>
    <property type="match status" value="1"/>
</dbReference>
<dbReference type="SMART" id="SM01008">
    <property type="entry name" value="Ald_Xan_dh_C"/>
    <property type="match status" value="1"/>
</dbReference>
<dbReference type="InterPro" id="IPR006058">
    <property type="entry name" value="2Fe2S_fd_BS"/>
</dbReference>
<keyword evidence="3" id="KW-0560">Oxidoreductase</keyword>
<name>H0UNZ3_9BACT</name>
<evidence type="ECO:0000256" key="1">
    <source>
        <dbReference type="ARBA" id="ARBA00006849"/>
    </source>
</evidence>
<dbReference type="InterPro" id="IPR036856">
    <property type="entry name" value="Ald_Oxase/Xan_DH_a/b_sf"/>
</dbReference>
<dbReference type="InterPro" id="IPR046867">
    <property type="entry name" value="AldOxase/xan_DH_MoCoBD2"/>
</dbReference>
<accession>H0UNZ3</accession>
<dbReference type="GO" id="GO:0016491">
    <property type="term" value="F:oxidoreductase activity"/>
    <property type="evidence" value="ECO:0007669"/>
    <property type="project" value="UniProtKB-KW"/>
</dbReference>
<dbReference type="eggNOG" id="COG2080">
    <property type="taxonomic scope" value="Bacteria"/>
</dbReference>
<dbReference type="PROSITE" id="PS00197">
    <property type="entry name" value="2FE2S_FER_1"/>
    <property type="match status" value="1"/>
</dbReference>
<evidence type="ECO:0000256" key="4">
    <source>
        <dbReference type="ARBA" id="ARBA00023004"/>
    </source>
</evidence>
<dbReference type="CDD" id="cd00207">
    <property type="entry name" value="fer2"/>
    <property type="match status" value="1"/>
</dbReference>
<dbReference type="HOGENOM" id="CLU_720932_0_0_0"/>
<dbReference type="InterPro" id="IPR017697">
    <property type="entry name" value="Xdh"/>
</dbReference>
<proteinExistence type="inferred from homology"/>
<dbReference type="InterPro" id="IPR036884">
    <property type="entry name" value="2Fe-2S-bd_dom_sf"/>
</dbReference>
<protein>
    <submittedName>
        <fullName evidence="6">Selenium-dependent molybdenum hydroxylase 1</fullName>
    </submittedName>
</protein>
<dbReference type="InterPro" id="IPR001041">
    <property type="entry name" value="2Fe-2S_ferredoxin-type"/>
</dbReference>
<evidence type="ECO:0000256" key="3">
    <source>
        <dbReference type="ARBA" id="ARBA00023002"/>
    </source>
</evidence>
<dbReference type="PANTHER" id="PTHR11908">
    <property type="entry name" value="XANTHINE DEHYDROGENASE"/>
    <property type="match status" value="1"/>
</dbReference>
<dbReference type="Pfam" id="PF02738">
    <property type="entry name" value="MoCoBD_1"/>
    <property type="match status" value="1"/>
</dbReference>
<dbReference type="STRING" id="926567.TheveDRAFT_1377"/>
<keyword evidence="7" id="KW-1185">Reference proteome</keyword>
<dbReference type="InterPro" id="IPR002888">
    <property type="entry name" value="2Fe-2S-bd"/>
</dbReference>
<dbReference type="PROSITE" id="PS51085">
    <property type="entry name" value="2FE2S_FER_2"/>
    <property type="match status" value="1"/>
</dbReference>
<dbReference type="InterPro" id="IPR012675">
    <property type="entry name" value="Beta-grasp_dom_sf"/>
</dbReference>
<dbReference type="SUPFAM" id="SSF47741">
    <property type="entry name" value="CO dehydrogenase ISP C-domain like"/>
    <property type="match status" value="1"/>
</dbReference>
<dbReference type="eggNOG" id="COG1529">
    <property type="taxonomic scope" value="Bacteria"/>
</dbReference>
<dbReference type="Pfam" id="PF20256">
    <property type="entry name" value="MoCoBD_2"/>
    <property type="match status" value="2"/>
</dbReference>
<dbReference type="Pfam" id="PF01315">
    <property type="entry name" value="Ald_Xan_dh_C"/>
    <property type="match status" value="1"/>
</dbReference>
<comment type="similarity">
    <text evidence="1">Belongs to the xanthine dehydrogenase family.</text>
</comment>
<sequence length="834" mass="90549">MYAFKVNGVEYREERDKNLLEYLRKDLGITSAKEGCGEGACGTCMVLVDGKKYRACVLKLSQVDRKEVITVEGLSEREKQVYTWAFGATGAVQCGFCIPGMVISAKALLDQNLNPTRKEIKEAIRGNICRCTGYVKIEDAIEKAAWAFRENYVPVEEDRAWKIGEAMPRVDAKDKVLGVAKFVDDLSLPGMLYGAVLRSPVPRGLVKKIDVSEARAMEGVEAVITWKDIPGKRIIGHLVQDWPVLVAEGEETRYVGDALALVVAKDVHIARDAVKRIKVDIEELKPILTPEEALAPDAPKIHPWGNTVEVKTHVKRGNVDEALAKSAHVVTRVYQTQRVDHAFMEPESALAEVVEDGIVVYTGGQGVYDENRQISAMLGIPADKVRCITAMVGGGFGGKEDMSVQHHAALMAWITKKPVKLTMTREESLRVHPKRHPMRIEITSGCDEQGRLTAHRIRITSDTGAYTSLGGPVLQRACTHAGGPYVVPNIDIEGIGVYTNNPPCGAFRGFGVTQSAFAVEGNMNLLAEKVGISYWEIRWRNAIEPGAVMSNGQIAGPDVCFKETLLAAKEAFESSPYAGIACGMKNSGLGVGVPDVSRVRLEVRGGKVQIYTSAACMGQGIATMTTQIVSHVTGIPVSKIQHMPADTKLTPDAGTSTASRQTVFTGEATRRCAELLRQDLLDAGSLEALEGKDYYQEFDFKSDPMGSDKPNPVSHIAYGYATHVAILDEEGRLVKYVACHDSGQPINIKSMEGQIEGGIVMGMGYALTEEFPTPGGYPVKKYGTLGLWRAPEVPPIEVKLCYAQGGDVAFGAKGVGEISLVPPRPRHRSGLQAV</sequence>
<dbReference type="Gene3D" id="3.90.1170.50">
    <property type="entry name" value="Aldehyde oxidase/xanthine dehydrogenase, a/b hammerhead"/>
    <property type="match status" value="1"/>
</dbReference>
<dbReference type="NCBIfam" id="TIGR03311">
    <property type="entry name" value="Se_dep_XDH"/>
    <property type="match status" value="1"/>
</dbReference>
<dbReference type="Gene3D" id="1.10.150.120">
    <property type="entry name" value="[2Fe-2S]-binding domain"/>
    <property type="match status" value="1"/>
</dbReference>
<dbReference type="SUPFAM" id="SSF54665">
    <property type="entry name" value="CO dehydrogenase molybdoprotein N-domain-like"/>
    <property type="match status" value="1"/>
</dbReference>
<dbReference type="InterPro" id="IPR000674">
    <property type="entry name" value="Ald_Oxase/Xan_DH_a/b"/>
</dbReference>
<dbReference type="Proteomes" id="UP000005730">
    <property type="component" value="Chromosome"/>
</dbReference>
<gene>
    <name evidence="6" type="ORF">TheveDRAFT_1377</name>
</gene>
<dbReference type="Gene3D" id="3.10.20.30">
    <property type="match status" value="1"/>
</dbReference>
<evidence type="ECO:0000259" key="5">
    <source>
        <dbReference type="PROSITE" id="PS51085"/>
    </source>
</evidence>
<dbReference type="EMBL" id="CM001377">
    <property type="protein sequence ID" value="EHM10496.1"/>
    <property type="molecule type" value="Genomic_DNA"/>
</dbReference>
<evidence type="ECO:0000313" key="6">
    <source>
        <dbReference type="EMBL" id="EHM10496.1"/>
    </source>
</evidence>
<dbReference type="GO" id="GO:0005506">
    <property type="term" value="F:iron ion binding"/>
    <property type="evidence" value="ECO:0007669"/>
    <property type="project" value="InterPro"/>
</dbReference>
<dbReference type="SUPFAM" id="SSF54292">
    <property type="entry name" value="2Fe-2S ferredoxin-like"/>
    <property type="match status" value="1"/>
</dbReference>
<organism evidence="6 7">
    <name type="scientific">Thermanaerovibrio velox DSM 12556</name>
    <dbReference type="NCBI Taxonomy" id="926567"/>
    <lineage>
        <taxon>Bacteria</taxon>
        <taxon>Thermotogati</taxon>
        <taxon>Synergistota</taxon>
        <taxon>Synergistia</taxon>
        <taxon>Synergistales</taxon>
        <taxon>Synergistaceae</taxon>
        <taxon>Thermanaerovibrio</taxon>
    </lineage>
</organism>
<dbReference type="InterPro" id="IPR008274">
    <property type="entry name" value="AldOxase/xan_DH_MoCoBD1"/>
</dbReference>
<dbReference type="AlphaFoldDB" id="H0UNZ3"/>
<keyword evidence="2" id="KW-0479">Metal-binding</keyword>
<reference evidence="6 7" key="1">
    <citation type="submission" date="2011-10" db="EMBL/GenBank/DDBJ databases">
        <title>The Noncontiguous Finished genome of Thermanaerovibrio velox DSM 12556.</title>
        <authorList>
            <consortium name="US DOE Joint Genome Institute (JGI-PGF)"/>
            <person name="Lucas S."/>
            <person name="Copeland A."/>
            <person name="Lapidus A."/>
            <person name="Glavina del Rio T."/>
            <person name="Dalin E."/>
            <person name="Tice H."/>
            <person name="Bruce D."/>
            <person name="Goodwin L."/>
            <person name="Pitluck S."/>
            <person name="Peters L."/>
            <person name="Mikhailova N."/>
            <person name="Teshima H."/>
            <person name="Kyrpides N."/>
            <person name="Mavromatis K."/>
            <person name="Ivanova N."/>
            <person name="Markowitz V."/>
            <person name="Cheng J.-F."/>
            <person name="Hugenholtz P."/>
            <person name="Woyke T."/>
            <person name="Wu D."/>
            <person name="Spring S."/>
            <person name="Brambilla E.-M."/>
            <person name="Klenk H.-P."/>
            <person name="Eisen J.A."/>
        </authorList>
    </citation>
    <scope>NUCLEOTIDE SEQUENCE [LARGE SCALE GENOMIC DNA]</scope>
    <source>
        <strain evidence="6 7">DSM 12556</strain>
    </source>
</reference>
<keyword evidence="4" id="KW-0408">Iron</keyword>
<dbReference type="SUPFAM" id="SSF56003">
    <property type="entry name" value="Molybdenum cofactor-binding domain"/>
    <property type="match status" value="1"/>
</dbReference>
<evidence type="ECO:0000313" key="7">
    <source>
        <dbReference type="Proteomes" id="UP000005730"/>
    </source>
</evidence>
<dbReference type="GO" id="GO:0051537">
    <property type="term" value="F:2 iron, 2 sulfur cluster binding"/>
    <property type="evidence" value="ECO:0007669"/>
    <property type="project" value="InterPro"/>
</dbReference>
<feature type="domain" description="2Fe-2S ferredoxin-type" evidence="5">
    <location>
        <begin position="1"/>
        <end position="74"/>
    </location>
</feature>
<dbReference type="Pfam" id="PF01799">
    <property type="entry name" value="Fer2_2"/>
    <property type="match status" value="1"/>
</dbReference>
<dbReference type="InterPro" id="IPR037165">
    <property type="entry name" value="AldOxase/xan_DH_Mopterin-bd_sf"/>
</dbReference>
<dbReference type="Pfam" id="PF00111">
    <property type="entry name" value="Fer2"/>
    <property type="match status" value="1"/>
</dbReference>
<evidence type="ECO:0000256" key="2">
    <source>
        <dbReference type="ARBA" id="ARBA00022723"/>
    </source>
</evidence>